<accession>A0A246JJZ0</accession>
<dbReference type="OrthoDB" id="9800788at2"/>
<comment type="caution">
    <text evidence="1">The sequence shown here is derived from an EMBL/GenBank/DDBJ whole genome shotgun (WGS) entry which is preliminary data.</text>
</comment>
<dbReference type="Pfam" id="PF05284">
    <property type="entry name" value="DUF736"/>
    <property type="match status" value="1"/>
</dbReference>
<dbReference type="RefSeq" id="WP_088473948.1">
    <property type="nucleotide sequence ID" value="NZ_NISJ01000011.1"/>
</dbReference>
<proteinExistence type="predicted"/>
<dbReference type="AlphaFoldDB" id="A0A246JJZ0"/>
<dbReference type="InterPro" id="IPR007948">
    <property type="entry name" value="DUF736"/>
</dbReference>
<name>A0A246JJZ0_9SPHN</name>
<evidence type="ECO:0008006" key="3">
    <source>
        <dbReference type="Google" id="ProtNLM"/>
    </source>
</evidence>
<organism evidence="1 2">
    <name type="scientific">Sphingopyxis witflariensis</name>
    <dbReference type="NCBI Taxonomy" id="173675"/>
    <lineage>
        <taxon>Bacteria</taxon>
        <taxon>Pseudomonadati</taxon>
        <taxon>Pseudomonadota</taxon>
        <taxon>Alphaproteobacteria</taxon>
        <taxon>Sphingomonadales</taxon>
        <taxon>Sphingomonadaceae</taxon>
        <taxon>Sphingopyxis</taxon>
    </lineage>
</organism>
<reference evidence="1 2" key="1">
    <citation type="journal article" date="2002" name="Int. J. Syst. Evol. Microbiol.">
        <title>Sphingopyxis witflariensis sp. nov., isolated from activated sludge.</title>
        <authorList>
            <person name="Kampfer P."/>
            <person name="Witzenberger R."/>
            <person name="Denner E.B."/>
            <person name="Busse H.J."/>
            <person name="Neef A."/>
        </authorList>
    </citation>
    <scope>NUCLEOTIDE SEQUENCE [LARGE SCALE GENOMIC DNA]</scope>
    <source>
        <strain evidence="1 2">DSM 14551</strain>
    </source>
</reference>
<dbReference type="Proteomes" id="UP000197097">
    <property type="component" value="Unassembled WGS sequence"/>
</dbReference>
<sequence length="107" mass="11466">MASIGFVNGTIEEGFVGQLKTLSIRASIEIRTNRSKSGDVQPDYRVYSEGVEIGAGWVRTGEASGKPYVSLTLAAPEFGPRRIYANLGRAAGQDGEDGYALIWNPAD</sequence>
<evidence type="ECO:0000313" key="2">
    <source>
        <dbReference type="Proteomes" id="UP000197097"/>
    </source>
</evidence>
<protein>
    <recommendedName>
        <fullName evidence="3">DUF736 domain-containing protein</fullName>
    </recommendedName>
</protein>
<gene>
    <name evidence="1" type="ORF">CDQ91_17255</name>
</gene>
<dbReference type="EMBL" id="NISJ01000011">
    <property type="protein sequence ID" value="OWQ92895.1"/>
    <property type="molecule type" value="Genomic_DNA"/>
</dbReference>
<keyword evidence="2" id="KW-1185">Reference proteome</keyword>
<evidence type="ECO:0000313" key="1">
    <source>
        <dbReference type="EMBL" id="OWQ92895.1"/>
    </source>
</evidence>